<gene>
    <name evidence="22" type="primary">mtlA_1</name>
    <name evidence="22" type="ORF">SDC9_54166</name>
</gene>
<dbReference type="GO" id="GO:0009401">
    <property type="term" value="P:phosphoenolpyruvate-dependent sugar phosphotransferase system"/>
    <property type="evidence" value="ECO:0007669"/>
    <property type="project" value="UniProtKB-KW"/>
</dbReference>
<feature type="transmembrane region" description="Helical" evidence="18">
    <location>
        <begin position="77"/>
        <end position="104"/>
    </location>
</feature>
<evidence type="ECO:0000256" key="7">
    <source>
        <dbReference type="ARBA" id="ARBA00022475"/>
    </source>
</evidence>
<dbReference type="AlphaFoldDB" id="A0A644WVZ3"/>
<feature type="transmembrane region" description="Helical" evidence="18">
    <location>
        <begin position="21"/>
        <end position="40"/>
    </location>
</feature>
<dbReference type="SUPFAM" id="SSF52794">
    <property type="entry name" value="PTS system IIB component-like"/>
    <property type="match status" value="1"/>
</dbReference>
<accession>A0A644WVZ3</accession>
<keyword evidence="12" id="KW-0598">Phosphotransferase system</keyword>
<evidence type="ECO:0000256" key="10">
    <source>
        <dbReference type="ARBA" id="ARBA00022597"/>
    </source>
</evidence>
<keyword evidence="14" id="KW-0418">Kinase</keyword>
<dbReference type="InterPro" id="IPR003501">
    <property type="entry name" value="PTS_EIIB_2/3"/>
</dbReference>
<keyword evidence="13 18" id="KW-0812">Transmembrane</keyword>
<feature type="transmembrane region" description="Helical" evidence="18">
    <location>
        <begin position="130"/>
        <end position="158"/>
    </location>
</feature>
<dbReference type="InterPro" id="IPR004718">
    <property type="entry name" value="PTS_IIC_mtl"/>
</dbReference>
<evidence type="ECO:0000256" key="6">
    <source>
        <dbReference type="ARBA" id="ARBA00022448"/>
    </source>
</evidence>
<dbReference type="NCBIfam" id="TIGR00851">
    <property type="entry name" value="mtlA"/>
    <property type="match status" value="1"/>
</dbReference>
<dbReference type="InterPro" id="IPR013011">
    <property type="entry name" value="PTS_EIIB_2"/>
</dbReference>
<dbReference type="PROSITE" id="PS00372">
    <property type="entry name" value="PTS_EIIA_TYPE_2_HIS"/>
    <property type="match status" value="1"/>
</dbReference>
<feature type="domain" description="PTS EIIB type-2" evidence="20">
    <location>
        <begin position="368"/>
        <end position="462"/>
    </location>
</feature>
<dbReference type="InterPro" id="IPR002178">
    <property type="entry name" value="PTS_EIIA_type-2_dom"/>
</dbReference>
<dbReference type="GO" id="GO:0022872">
    <property type="term" value="F:protein-N(PI)-phosphohistidine-mannitol phosphotransferase system transmembrane transporter activity"/>
    <property type="evidence" value="ECO:0007669"/>
    <property type="project" value="InterPro"/>
</dbReference>
<evidence type="ECO:0000256" key="9">
    <source>
        <dbReference type="ARBA" id="ARBA00022553"/>
    </source>
</evidence>
<evidence type="ECO:0000256" key="15">
    <source>
        <dbReference type="ARBA" id="ARBA00022989"/>
    </source>
</evidence>
<feature type="domain" description="PTS EIIA type-2" evidence="19">
    <location>
        <begin position="478"/>
        <end position="616"/>
    </location>
</feature>
<dbReference type="InterPro" id="IPR003352">
    <property type="entry name" value="PTS_EIIC"/>
</dbReference>
<protein>
    <recommendedName>
        <fullName evidence="5">PTS system mannitol-specific EIICBA component</fullName>
        <ecNumber evidence="4">2.7.1.197</ecNumber>
    </recommendedName>
    <alternativeName>
        <fullName evidence="17">EIICBA-Mtl</fullName>
    </alternativeName>
</protein>
<comment type="subcellular location">
    <subcellularLocation>
        <location evidence="2">Cell inner membrane</location>
        <topology evidence="2">Multi-pass membrane protein</topology>
    </subcellularLocation>
</comment>
<evidence type="ECO:0000259" key="21">
    <source>
        <dbReference type="PROSITE" id="PS51104"/>
    </source>
</evidence>
<evidence type="ECO:0000256" key="1">
    <source>
        <dbReference type="ARBA" id="ARBA00001655"/>
    </source>
</evidence>
<evidence type="ECO:0000256" key="17">
    <source>
        <dbReference type="ARBA" id="ARBA00030684"/>
    </source>
</evidence>
<dbReference type="GO" id="GO:0005886">
    <property type="term" value="C:plasma membrane"/>
    <property type="evidence" value="ECO:0007669"/>
    <property type="project" value="UniProtKB-SubCell"/>
</dbReference>
<dbReference type="PROSITE" id="PS51094">
    <property type="entry name" value="PTS_EIIA_TYPE_2"/>
    <property type="match status" value="1"/>
</dbReference>
<dbReference type="Gene3D" id="3.40.50.2300">
    <property type="match status" value="1"/>
</dbReference>
<dbReference type="NCBIfam" id="NF011663">
    <property type="entry name" value="PRK15083.1"/>
    <property type="match status" value="1"/>
</dbReference>
<dbReference type="CDD" id="cd05567">
    <property type="entry name" value="PTS_IIB_mannitol"/>
    <property type="match status" value="1"/>
</dbReference>
<evidence type="ECO:0000256" key="8">
    <source>
        <dbReference type="ARBA" id="ARBA00022519"/>
    </source>
</evidence>
<dbReference type="InterPro" id="IPR029503">
    <property type="entry name" value="PTS_EIIB_mannitol"/>
</dbReference>
<comment type="subunit">
    <text evidence="3">Homodimer.</text>
</comment>
<comment type="caution">
    <text evidence="22">The sequence shown here is derived from an EMBL/GenBank/DDBJ whole genome shotgun (WGS) entry which is preliminary data.</text>
</comment>
<evidence type="ECO:0000256" key="16">
    <source>
        <dbReference type="ARBA" id="ARBA00023136"/>
    </source>
</evidence>
<reference evidence="22" key="1">
    <citation type="submission" date="2019-08" db="EMBL/GenBank/DDBJ databases">
        <authorList>
            <person name="Kucharzyk K."/>
            <person name="Murdoch R.W."/>
            <person name="Higgins S."/>
            <person name="Loffler F."/>
        </authorList>
    </citation>
    <scope>NUCLEOTIDE SEQUENCE</scope>
</reference>
<dbReference type="PANTHER" id="PTHR30181">
    <property type="entry name" value="MANNITOL PERMEASE IIC COMPONENT"/>
    <property type="match status" value="1"/>
</dbReference>
<evidence type="ECO:0000256" key="13">
    <source>
        <dbReference type="ARBA" id="ARBA00022692"/>
    </source>
</evidence>
<dbReference type="PANTHER" id="PTHR30181:SF2">
    <property type="entry name" value="PTS SYSTEM MANNITOL-SPECIFIC EIICBA COMPONENT"/>
    <property type="match status" value="1"/>
</dbReference>
<dbReference type="Gene3D" id="3.40.930.10">
    <property type="entry name" value="Mannitol-specific EII, Chain A"/>
    <property type="match status" value="1"/>
</dbReference>
<evidence type="ECO:0000256" key="11">
    <source>
        <dbReference type="ARBA" id="ARBA00022679"/>
    </source>
</evidence>
<dbReference type="PROSITE" id="PS51099">
    <property type="entry name" value="PTS_EIIB_TYPE_2"/>
    <property type="match status" value="1"/>
</dbReference>
<dbReference type="InterPro" id="IPR016152">
    <property type="entry name" value="PTrfase/Anion_transptr"/>
</dbReference>
<keyword evidence="15 18" id="KW-1133">Transmembrane helix</keyword>
<feature type="transmembrane region" description="Helical" evidence="18">
    <location>
        <begin position="52"/>
        <end position="70"/>
    </location>
</feature>
<dbReference type="GO" id="GO:0016301">
    <property type="term" value="F:kinase activity"/>
    <property type="evidence" value="ECO:0007669"/>
    <property type="project" value="UniProtKB-KW"/>
</dbReference>
<dbReference type="CDD" id="cd00211">
    <property type="entry name" value="PTS_IIA_fru"/>
    <property type="match status" value="1"/>
</dbReference>
<dbReference type="InterPro" id="IPR036095">
    <property type="entry name" value="PTS_EIIB-like_sf"/>
</dbReference>
<keyword evidence="10" id="KW-0762">Sugar transport</keyword>
<evidence type="ECO:0000259" key="20">
    <source>
        <dbReference type="PROSITE" id="PS51099"/>
    </source>
</evidence>
<keyword evidence="7" id="KW-1003">Cell membrane</keyword>
<keyword evidence="8" id="KW-0997">Cell inner membrane</keyword>
<sequence length="616" mass="66477">MIKDNIQKFGKFLSAMVMPNIGAFISWGLVTAFFIPTGWMPNESLGELVDPILKYLLPLMVGMTGGYVVAGKRGGVMAAIATMGVIVGVEIPMFIGAMVIGPIAGFTIKKFDELIKDKVPAGFEMLVNNFSIGILGVFFVIIGFKTIGPIILVITTFLKNGAEVIIQNGLISLVSIFIEPAKVLFLNNAINHGVLGPIGIEQVQETGKSIMFLLESNPGPGLGVILAYLLYGKGVAKQSASGAAIIHFLGGIHEIYFPYILMNPALIISVIAGGAAGAFTFSVLGAGLVATPSPGSIFALVAMSPKGGIIQVLSGVIVAIIVSFIIAVPLVKRAAKNEEKNDKQMEEKEGILTMETTKEKEVKKETIKKIVFACDAGMGSSAMGATKLRNRIKSLDLDIEVANSSVDTIPKDADIVVSHVNLVERAKRNSPNAEHIFIESFLKDDKIEELFKRLEEKSKNNLACEVKSEDIMIEEKLSVLSEKNILLGLKSETKEEAIERAGKLLVSRGYVKEEYIDAMQERERVVSTYIGMGVAIPHGIGEAKRQIEASGIVVLQYPEGVNFGEELAYLVIGIAGVGDEHLEILSNIAISLEDLELVDRLSRTENKKDILDVFQK</sequence>
<evidence type="ECO:0000256" key="14">
    <source>
        <dbReference type="ARBA" id="ARBA00022777"/>
    </source>
</evidence>
<dbReference type="Pfam" id="PF02302">
    <property type="entry name" value="PTS_IIB"/>
    <property type="match status" value="1"/>
</dbReference>
<dbReference type="InterPro" id="IPR050893">
    <property type="entry name" value="Sugar_PTS"/>
</dbReference>
<evidence type="ECO:0000256" key="18">
    <source>
        <dbReference type="SAM" id="Phobius"/>
    </source>
</evidence>
<comment type="catalytic activity">
    <reaction evidence="1">
        <text>D-mannitol(out) + N(pros)-phospho-L-histidyl-[protein] = D-mannitol 1-phosphate(in) + L-histidyl-[protein]</text>
        <dbReference type="Rhea" id="RHEA:33363"/>
        <dbReference type="Rhea" id="RHEA-COMP:9745"/>
        <dbReference type="Rhea" id="RHEA-COMP:9746"/>
        <dbReference type="ChEBI" id="CHEBI:16899"/>
        <dbReference type="ChEBI" id="CHEBI:29979"/>
        <dbReference type="ChEBI" id="CHEBI:61381"/>
        <dbReference type="ChEBI" id="CHEBI:64837"/>
        <dbReference type="EC" id="2.7.1.197"/>
    </reaction>
</comment>
<evidence type="ECO:0000256" key="2">
    <source>
        <dbReference type="ARBA" id="ARBA00004429"/>
    </source>
</evidence>
<dbReference type="Pfam" id="PF00359">
    <property type="entry name" value="PTS_EIIA_2"/>
    <property type="match status" value="1"/>
</dbReference>
<proteinExistence type="predicted"/>
<evidence type="ECO:0000256" key="12">
    <source>
        <dbReference type="ARBA" id="ARBA00022683"/>
    </source>
</evidence>
<keyword evidence="11" id="KW-0808">Transferase</keyword>
<evidence type="ECO:0000259" key="19">
    <source>
        <dbReference type="PROSITE" id="PS51094"/>
    </source>
</evidence>
<dbReference type="Pfam" id="PF02378">
    <property type="entry name" value="PTS_EIIC"/>
    <property type="match status" value="1"/>
</dbReference>
<feature type="domain" description="PTS EIIC type-2" evidence="21">
    <location>
        <begin position="9"/>
        <end position="329"/>
    </location>
</feature>
<keyword evidence="16 18" id="KW-0472">Membrane</keyword>
<feature type="transmembrane region" description="Helical" evidence="18">
    <location>
        <begin position="309"/>
        <end position="331"/>
    </location>
</feature>
<dbReference type="GO" id="GO:0090563">
    <property type="term" value="F:protein-phosphocysteine-sugar phosphotransferase activity"/>
    <property type="evidence" value="ECO:0007669"/>
    <property type="project" value="TreeGrafter"/>
</dbReference>
<evidence type="ECO:0000313" key="22">
    <source>
        <dbReference type="EMBL" id="MPM07857.1"/>
    </source>
</evidence>
<dbReference type="SUPFAM" id="SSF55804">
    <property type="entry name" value="Phoshotransferase/anion transport protein"/>
    <property type="match status" value="1"/>
</dbReference>
<dbReference type="PROSITE" id="PS51104">
    <property type="entry name" value="PTS_EIIC_TYPE_2"/>
    <property type="match status" value="1"/>
</dbReference>
<evidence type="ECO:0000256" key="4">
    <source>
        <dbReference type="ARBA" id="ARBA00011909"/>
    </source>
</evidence>
<dbReference type="InterPro" id="IPR013014">
    <property type="entry name" value="PTS_EIIC_2"/>
</dbReference>
<organism evidence="22">
    <name type="scientific">bioreactor metagenome</name>
    <dbReference type="NCBI Taxonomy" id="1076179"/>
    <lineage>
        <taxon>unclassified sequences</taxon>
        <taxon>metagenomes</taxon>
        <taxon>ecological metagenomes</taxon>
    </lineage>
</organism>
<feature type="transmembrane region" description="Helical" evidence="18">
    <location>
        <begin position="265"/>
        <end position="289"/>
    </location>
</feature>
<evidence type="ECO:0000256" key="5">
    <source>
        <dbReference type="ARBA" id="ARBA00015039"/>
    </source>
</evidence>
<name>A0A644WVZ3_9ZZZZ</name>
<keyword evidence="6" id="KW-0813">Transport</keyword>
<evidence type="ECO:0000256" key="3">
    <source>
        <dbReference type="ARBA" id="ARBA00011738"/>
    </source>
</evidence>
<dbReference type="EMBL" id="VSSQ01001383">
    <property type="protein sequence ID" value="MPM07857.1"/>
    <property type="molecule type" value="Genomic_DNA"/>
</dbReference>
<dbReference type="EC" id="2.7.1.197" evidence="4"/>
<keyword evidence="9" id="KW-0597">Phosphoprotein</keyword>